<protein>
    <submittedName>
        <fullName evidence="1">Uncharacterized protein</fullName>
    </submittedName>
</protein>
<proteinExistence type="predicted"/>
<dbReference type="EMBL" id="SIHI01000107">
    <property type="protein sequence ID" value="TWT30505.1"/>
    <property type="molecule type" value="Genomic_DNA"/>
</dbReference>
<organism evidence="1 2">
    <name type="scientific">Thalassoglobus neptunius</name>
    <dbReference type="NCBI Taxonomy" id="1938619"/>
    <lineage>
        <taxon>Bacteria</taxon>
        <taxon>Pseudomonadati</taxon>
        <taxon>Planctomycetota</taxon>
        <taxon>Planctomycetia</taxon>
        <taxon>Planctomycetales</taxon>
        <taxon>Planctomycetaceae</taxon>
        <taxon>Thalassoglobus</taxon>
    </lineage>
</organism>
<gene>
    <name evidence="1" type="ORF">KOR42_54640</name>
</gene>
<sequence>MKSIINPAVHRSDGGINGEYRSQMTKGNLENMNSGRRWLVESFMSGLKRTTGGALNARTETGLFREAAFRVLAYAVAFADQELAKHIATELGRIYILCGWITIAQ</sequence>
<accession>A0A5C5UYI0</accession>
<evidence type="ECO:0000313" key="1">
    <source>
        <dbReference type="EMBL" id="TWT30505.1"/>
    </source>
</evidence>
<dbReference type="Proteomes" id="UP000317243">
    <property type="component" value="Unassembled WGS sequence"/>
</dbReference>
<keyword evidence="2" id="KW-1185">Reference proteome</keyword>
<reference evidence="1 2" key="1">
    <citation type="submission" date="2019-02" db="EMBL/GenBank/DDBJ databases">
        <title>Deep-cultivation of Planctomycetes and their phenomic and genomic characterization uncovers novel biology.</title>
        <authorList>
            <person name="Wiegand S."/>
            <person name="Jogler M."/>
            <person name="Boedeker C."/>
            <person name="Pinto D."/>
            <person name="Vollmers J."/>
            <person name="Rivas-Marin E."/>
            <person name="Kohn T."/>
            <person name="Peeters S.H."/>
            <person name="Heuer A."/>
            <person name="Rast P."/>
            <person name="Oberbeckmann S."/>
            <person name="Bunk B."/>
            <person name="Jeske O."/>
            <person name="Meyerdierks A."/>
            <person name="Storesund J.E."/>
            <person name="Kallscheuer N."/>
            <person name="Luecker S."/>
            <person name="Lage O.M."/>
            <person name="Pohl T."/>
            <person name="Merkel B.J."/>
            <person name="Hornburger P."/>
            <person name="Mueller R.-W."/>
            <person name="Bruemmer F."/>
            <person name="Labrenz M."/>
            <person name="Spormann A.M."/>
            <person name="Op Den Camp H."/>
            <person name="Overmann J."/>
            <person name="Amann R."/>
            <person name="Jetten M.S.M."/>
            <person name="Mascher T."/>
            <person name="Medema M.H."/>
            <person name="Devos D.P."/>
            <person name="Kaster A.-K."/>
            <person name="Ovreas L."/>
            <person name="Rohde M."/>
            <person name="Galperin M.Y."/>
            <person name="Jogler C."/>
        </authorList>
    </citation>
    <scope>NUCLEOTIDE SEQUENCE [LARGE SCALE GENOMIC DNA]</scope>
    <source>
        <strain evidence="1 2">KOR42</strain>
    </source>
</reference>
<name>A0A5C5UYI0_9PLAN</name>
<dbReference type="AlphaFoldDB" id="A0A5C5UYI0"/>
<evidence type="ECO:0000313" key="2">
    <source>
        <dbReference type="Proteomes" id="UP000317243"/>
    </source>
</evidence>
<comment type="caution">
    <text evidence="1">The sequence shown here is derived from an EMBL/GenBank/DDBJ whole genome shotgun (WGS) entry which is preliminary data.</text>
</comment>